<dbReference type="GO" id="GO:0006082">
    <property type="term" value="P:organic acid metabolic process"/>
    <property type="evidence" value="ECO:0007669"/>
    <property type="project" value="TreeGrafter"/>
</dbReference>
<comment type="function">
    <text evidence="2">May be involved in the metabolism of insect hormones and in the breakdown of synthetic insecticides.</text>
</comment>
<keyword evidence="11 14" id="KW-0408">Iron</keyword>
<keyword evidence="7 14" id="KW-0479">Metal-binding</keyword>
<dbReference type="GO" id="GO:0016712">
    <property type="term" value="F:oxidoreductase activity, acting on paired donors, with incorporation or reduction of molecular oxygen, reduced flavin or flavoprotein as one donor, and incorporation of one atom of oxygen"/>
    <property type="evidence" value="ECO:0007669"/>
    <property type="project" value="TreeGrafter"/>
</dbReference>
<dbReference type="Proteomes" id="UP000728032">
    <property type="component" value="Unassembled WGS sequence"/>
</dbReference>
<evidence type="ECO:0008006" key="18">
    <source>
        <dbReference type="Google" id="ProtNLM"/>
    </source>
</evidence>
<protein>
    <recommendedName>
        <fullName evidence="18">Cytochrome P450</fullName>
    </recommendedName>
</protein>
<feature type="binding site" description="axial binding residue" evidence="14">
    <location>
        <position position="292"/>
    </location>
    <ligand>
        <name>heme</name>
        <dbReference type="ChEBI" id="CHEBI:30413"/>
    </ligand>
    <ligandPart>
        <name>Fe</name>
        <dbReference type="ChEBI" id="CHEBI:18248"/>
    </ligandPart>
</feature>
<dbReference type="OrthoDB" id="1055148at2759"/>
<evidence type="ECO:0000313" key="16">
    <source>
        <dbReference type="EMBL" id="CAD7652296.1"/>
    </source>
</evidence>
<dbReference type="EMBL" id="CAJPVJ010005379">
    <property type="protein sequence ID" value="CAG2169483.1"/>
    <property type="molecule type" value="Genomic_DNA"/>
</dbReference>
<keyword evidence="12 15" id="KW-0503">Monooxygenase</keyword>
<evidence type="ECO:0000256" key="9">
    <source>
        <dbReference type="ARBA" id="ARBA00022848"/>
    </source>
</evidence>
<evidence type="ECO:0000256" key="13">
    <source>
        <dbReference type="ARBA" id="ARBA00023136"/>
    </source>
</evidence>
<evidence type="ECO:0000256" key="8">
    <source>
        <dbReference type="ARBA" id="ARBA00022824"/>
    </source>
</evidence>
<dbReference type="PRINTS" id="PR00463">
    <property type="entry name" value="EP450I"/>
</dbReference>
<evidence type="ECO:0000256" key="7">
    <source>
        <dbReference type="ARBA" id="ARBA00022723"/>
    </source>
</evidence>
<evidence type="ECO:0000256" key="3">
    <source>
        <dbReference type="ARBA" id="ARBA00004174"/>
    </source>
</evidence>
<evidence type="ECO:0000256" key="15">
    <source>
        <dbReference type="RuleBase" id="RU000461"/>
    </source>
</evidence>
<evidence type="ECO:0000256" key="14">
    <source>
        <dbReference type="PIRSR" id="PIRSR602401-1"/>
    </source>
</evidence>
<evidence type="ECO:0000256" key="11">
    <source>
        <dbReference type="ARBA" id="ARBA00023004"/>
    </source>
</evidence>
<dbReference type="GO" id="GO:0020037">
    <property type="term" value="F:heme binding"/>
    <property type="evidence" value="ECO:0007669"/>
    <property type="project" value="InterPro"/>
</dbReference>
<sequence length="350" mass="40385">MFATKTEVKVGVHVLKELLEFRTLRAGTAYAGDDRTRQSLHVGSLLMSMTFKNSEDKTFLHLLGLMEEGFKLFTLAMPVNFFPFLRFVPGVNYAYQKIIQNRTETSSYFKKIVDEHRRTLDREEIRDFVDAYLVQQEKYKTSGQHSYFSEEQLIQVMNDIFSAGLENVTSTIEWAVLFLMLNPRVQKRIQSEIDEVVGSKRLPQLEDMSRMPYTEATFWEVLRRSNVIALGNTHNTLEIPAGTHILPNLYAINMDPNLWIEPEKFEPQRFLRNGKVYKPDHFIPFSVGRRMCLGDVLTKMEVFLFLSSLLQEFDLCVPDHADPPKALGIVAASMAPKPYQVCAVPRNRCQ</sequence>
<dbReference type="Pfam" id="PF00067">
    <property type="entry name" value="p450"/>
    <property type="match status" value="1"/>
</dbReference>
<evidence type="ECO:0000256" key="5">
    <source>
        <dbReference type="ARBA" id="ARBA00010617"/>
    </source>
</evidence>
<keyword evidence="10 15" id="KW-0560">Oxidoreductase</keyword>
<dbReference type="FunFam" id="1.10.630.10:FF:000238">
    <property type="entry name" value="Cytochrome P450 2A6"/>
    <property type="match status" value="1"/>
</dbReference>
<proteinExistence type="inferred from homology"/>
<keyword evidence="17" id="KW-1185">Reference proteome</keyword>
<dbReference type="PRINTS" id="PR00385">
    <property type="entry name" value="P450"/>
</dbReference>
<evidence type="ECO:0000256" key="6">
    <source>
        <dbReference type="ARBA" id="ARBA00022617"/>
    </source>
</evidence>
<evidence type="ECO:0000313" key="17">
    <source>
        <dbReference type="Proteomes" id="UP000728032"/>
    </source>
</evidence>
<dbReference type="GO" id="GO:0005506">
    <property type="term" value="F:iron ion binding"/>
    <property type="evidence" value="ECO:0007669"/>
    <property type="project" value="InterPro"/>
</dbReference>
<dbReference type="PANTHER" id="PTHR24300:SF403">
    <property type="entry name" value="CYTOCHROME P450 306A1"/>
    <property type="match status" value="1"/>
</dbReference>
<dbReference type="PROSITE" id="PS00086">
    <property type="entry name" value="CYTOCHROME_P450"/>
    <property type="match status" value="1"/>
</dbReference>
<dbReference type="SUPFAM" id="SSF48264">
    <property type="entry name" value="Cytochrome P450"/>
    <property type="match status" value="1"/>
</dbReference>
<gene>
    <name evidence="16" type="ORF">ONB1V03_LOCUS8960</name>
</gene>
<evidence type="ECO:0000256" key="10">
    <source>
        <dbReference type="ARBA" id="ARBA00023002"/>
    </source>
</evidence>
<dbReference type="AlphaFoldDB" id="A0A7R9QNT7"/>
<evidence type="ECO:0000256" key="2">
    <source>
        <dbReference type="ARBA" id="ARBA00003690"/>
    </source>
</evidence>
<dbReference type="InterPro" id="IPR050182">
    <property type="entry name" value="Cytochrome_P450_fam2"/>
</dbReference>
<comment type="subcellular location">
    <subcellularLocation>
        <location evidence="4">Endoplasmic reticulum membrane</location>
        <topology evidence="4">Peripheral membrane protein</topology>
    </subcellularLocation>
    <subcellularLocation>
        <location evidence="3">Microsome membrane</location>
        <topology evidence="3">Peripheral membrane protein</topology>
    </subcellularLocation>
</comment>
<comment type="similarity">
    <text evidence="5 15">Belongs to the cytochrome P450 family.</text>
</comment>
<comment type="cofactor">
    <cofactor evidence="1 14">
        <name>heme</name>
        <dbReference type="ChEBI" id="CHEBI:30413"/>
    </cofactor>
</comment>
<dbReference type="GO" id="GO:0005789">
    <property type="term" value="C:endoplasmic reticulum membrane"/>
    <property type="evidence" value="ECO:0007669"/>
    <property type="project" value="UniProtKB-SubCell"/>
</dbReference>
<dbReference type="GO" id="GO:0006805">
    <property type="term" value="P:xenobiotic metabolic process"/>
    <property type="evidence" value="ECO:0007669"/>
    <property type="project" value="TreeGrafter"/>
</dbReference>
<organism evidence="16">
    <name type="scientific">Oppiella nova</name>
    <dbReference type="NCBI Taxonomy" id="334625"/>
    <lineage>
        <taxon>Eukaryota</taxon>
        <taxon>Metazoa</taxon>
        <taxon>Ecdysozoa</taxon>
        <taxon>Arthropoda</taxon>
        <taxon>Chelicerata</taxon>
        <taxon>Arachnida</taxon>
        <taxon>Acari</taxon>
        <taxon>Acariformes</taxon>
        <taxon>Sarcoptiformes</taxon>
        <taxon>Oribatida</taxon>
        <taxon>Brachypylina</taxon>
        <taxon>Oppioidea</taxon>
        <taxon>Oppiidae</taxon>
        <taxon>Oppiella</taxon>
    </lineage>
</organism>
<evidence type="ECO:0000256" key="4">
    <source>
        <dbReference type="ARBA" id="ARBA00004406"/>
    </source>
</evidence>
<evidence type="ECO:0000256" key="12">
    <source>
        <dbReference type="ARBA" id="ARBA00023033"/>
    </source>
</evidence>
<dbReference type="InterPro" id="IPR017972">
    <property type="entry name" value="Cyt_P450_CS"/>
</dbReference>
<dbReference type="InterPro" id="IPR036396">
    <property type="entry name" value="Cyt_P450_sf"/>
</dbReference>
<evidence type="ECO:0000256" key="1">
    <source>
        <dbReference type="ARBA" id="ARBA00001971"/>
    </source>
</evidence>
<name>A0A7R9QNT7_9ACAR</name>
<reference evidence="16" key="1">
    <citation type="submission" date="2020-11" db="EMBL/GenBank/DDBJ databases">
        <authorList>
            <person name="Tran Van P."/>
        </authorList>
    </citation>
    <scope>NUCLEOTIDE SEQUENCE</scope>
</reference>
<dbReference type="PANTHER" id="PTHR24300">
    <property type="entry name" value="CYTOCHROME P450 508A4-RELATED"/>
    <property type="match status" value="1"/>
</dbReference>
<dbReference type="InterPro" id="IPR001128">
    <property type="entry name" value="Cyt_P450"/>
</dbReference>
<keyword evidence="8" id="KW-0256">Endoplasmic reticulum</keyword>
<dbReference type="Gene3D" id="1.10.630.10">
    <property type="entry name" value="Cytochrome P450"/>
    <property type="match status" value="1"/>
</dbReference>
<dbReference type="InterPro" id="IPR002401">
    <property type="entry name" value="Cyt_P450_E_grp-I"/>
</dbReference>
<keyword evidence="13" id="KW-0472">Membrane</keyword>
<accession>A0A7R9QNT7</accession>
<dbReference type="EMBL" id="OC920204">
    <property type="protein sequence ID" value="CAD7652296.1"/>
    <property type="molecule type" value="Genomic_DNA"/>
</dbReference>
<keyword evidence="9" id="KW-0492">Microsome</keyword>
<keyword evidence="6 14" id="KW-0349">Heme</keyword>
<dbReference type="GO" id="GO:0008395">
    <property type="term" value="F:steroid hydroxylase activity"/>
    <property type="evidence" value="ECO:0007669"/>
    <property type="project" value="TreeGrafter"/>
</dbReference>